<feature type="chain" id="PRO_5039886430" evidence="1">
    <location>
        <begin position="25"/>
        <end position="147"/>
    </location>
</feature>
<dbReference type="AlphaFoldDB" id="A0A9J5XK45"/>
<name>A0A9J5XK45_SOLCO</name>
<proteinExistence type="predicted"/>
<organism evidence="2 3">
    <name type="scientific">Solanum commersonii</name>
    <name type="common">Commerson's wild potato</name>
    <name type="synonym">Commerson's nightshade</name>
    <dbReference type="NCBI Taxonomy" id="4109"/>
    <lineage>
        <taxon>Eukaryota</taxon>
        <taxon>Viridiplantae</taxon>
        <taxon>Streptophyta</taxon>
        <taxon>Embryophyta</taxon>
        <taxon>Tracheophyta</taxon>
        <taxon>Spermatophyta</taxon>
        <taxon>Magnoliopsida</taxon>
        <taxon>eudicotyledons</taxon>
        <taxon>Gunneridae</taxon>
        <taxon>Pentapetalae</taxon>
        <taxon>asterids</taxon>
        <taxon>lamiids</taxon>
        <taxon>Solanales</taxon>
        <taxon>Solanaceae</taxon>
        <taxon>Solanoideae</taxon>
        <taxon>Solaneae</taxon>
        <taxon>Solanum</taxon>
    </lineage>
</organism>
<accession>A0A9J5XK45</accession>
<sequence>MSSKSALICVVILVFFTTNHVVHGIGVNLQLQGILACSATGNLPGIGIPGVPVKILPFGGNTTLATVATGPGGNISATISTPELVSNILASLQGIVAAVDLPISNVNCPLLPTTGILTSIITLTPTIGSIIGGVLEMFLEIGDFTLM</sequence>
<dbReference type="EMBL" id="JACXVP010000009">
    <property type="protein sequence ID" value="KAG5587486.1"/>
    <property type="molecule type" value="Genomic_DNA"/>
</dbReference>
<dbReference type="InterPro" id="IPR040404">
    <property type="entry name" value="Phylloplanin-like"/>
</dbReference>
<evidence type="ECO:0000313" key="3">
    <source>
        <dbReference type="Proteomes" id="UP000824120"/>
    </source>
</evidence>
<gene>
    <name evidence="2" type="ORF">H5410_047920</name>
</gene>
<evidence type="ECO:0000313" key="2">
    <source>
        <dbReference type="EMBL" id="KAG5587486.1"/>
    </source>
</evidence>
<reference evidence="2 3" key="1">
    <citation type="submission" date="2020-09" db="EMBL/GenBank/DDBJ databases">
        <title>De no assembly of potato wild relative species, Solanum commersonii.</title>
        <authorList>
            <person name="Cho K."/>
        </authorList>
    </citation>
    <scope>NUCLEOTIDE SEQUENCE [LARGE SCALE GENOMIC DNA]</scope>
    <source>
        <strain evidence="2">LZ3.2</strain>
        <tissue evidence="2">Leaf</tissue>
    </source>
</reference>
<dbReference type="PANTHER" id="PTHR34458">
    <property type="entry name" value="POLLEN OLE E 1 ALLERGEN AND EXTENSIN FAMILY PROTEIN-RELATED"/>
    <property type="match status" value="1"/>
</dbReference>
<dbReference type="PANTHER" id="PTHR34458:SF11">
    <property type="entry name" value="MD-2-RELATED LIPID-RECOGNITION DOMAIN-CONTAINING PROTEIN"/>
    <property type="match status" value="1"/>
</dbReference>
<comment type="caution">
    <text evidence="2">The sequence shown here is derived from an EMBL/GenBank/DDBJ whole genome shotgun (WGS) entry which is preliminary data.</text>
</comment>
<protein>
    <submittedName>
        <fullName evidence="2">Uncharacterized protein</fullName>
    </submittedName>
</protein>
<keyword evidence="3" id="KW-1185">Reference proteome</keyword>
<keyword evidence="1" id="KW-0732">Signal</keyword>
<dbReference type="OrthoDB" id="1303685at2759"/>
<feature type="signal peptide" evidence="1">
    <location>
        <begin position="1"/>
        <end position="24"/>
    </location>
</feature>
<evidence type="ECO:0000256" key="1">
    <source>
        <dbReference type="SAM" id="SignalP"/>
    </source>
</evidence>
<dbReference type="Proteomes" id="UP000824120">
    <property type="component" value="Chromosome 9"/>
</dbReference>